<dbReference type="AlphaFoldDB" id="A0A3G6IY52"/>
<dbReference type="Pfam" id="PF04480">
    <property type="entry name" value="DUF559"/>
    <property type="match status" value="1"/>
</dbReference>
<dbReference type="InterPro" id="IPR007569">
    <property type="entry name" value="DUF559"/>
</dbReference>
<accession>A0A3G6IY52</accession>
<dbReference type="InterPro" id="IPR011335">
    <property type="entry name" value="Restrct_endonuc-II-like"/>
</dbReference>
<proteinExistence type="predicted"/>
<evidence type="ECO:0000259" key="1">
    <source>
        <dbReference type="Pfam" id="PF04480"/>
    </source>
</evidence>
<dbReference type="EMBL" id="CP033897">
    <property type="protein sequence ID" value="AZA10701.1"/>
    <property type="molecule type" value="Genomic_DNA"/>
</dbReference>
<dbReference type="Gene3D" id="3.40.960.10">
    <property type="entry name" value="VSR Endonuclease"/>
    <property type="match status" value="1"/>
</dbReference>
<gene>
    <name evidence="2" type="ORF">CGERO_01840</name>
</gene>
<organism evidence="2 3">
    <name type="scientific">Corynebacterium gerontici</name>
    <dbReference type="NCBI Taxonomy" id="2079234"/>
    <lineage>
        <taxon>Bacteria</taxon>
        <taxon>Bacillati</taxon>
        <taxon>Actinomycetota</taxon>
        <taxon>Actinomycetes</taxon>
        <taxon>Mycobacteriales</taxon>
        <taxon>Corynebacteriaceae</taxon>
        <taxon>Corynebacterium</taxon>
    </lineage>
</organism>
<dbReference type="OrthoDB" id="4419644at2"/>
<name>A0A3G6IY52_9CORY</name>
<dbReference type="RefSeq" id="WP_123933203.1">
    <property type="nucleotide sequence ID" value="NZ_CP033897.1"/>
</dbReference>
<dbReference type="Proteomes" id="UP000271587">
    <property type="component" value="Chromosome"/>
</dbReference>
<dbReference type="KEGG" id="cgk:CGERO_01840"/>
<evidence type="ECO:0000313" key="2">
    <source>
        <dbReference type="EMBL" id="AZA10701.1"/>
    </source>
</evidence>
<protein>
    <recommendedName>
        <fullName evidence="1">DUF559 domain-containing protein</fullName>
    </recommendedName>
</protein>
<feature type="domain" description="DUF559" evidence="1">
    <location>
        <begin position="178"/>
        <end position="267"/>
    </location>
</feature>
<reference evidence="2 3" key="1">
    <citation type="submission" date="2018-11" db="EMBL/GenBank/DDBJ databases">
        <authorList>
            <person name="Kleinhagauer T."/>
            <person name="Glaeser S.P."/>
            <person name="Spergser J."/>
            <person name="Ruckert C."/>
            <person name="Kaempfer P."/>
            <person name="Busse H.-J."/>
        </authorList>
    </citation>
    <scope>NUCLEOTIDE SEQUENCE [LARGE SCALE GENOMIC DNA]</scope>
    <source>
        <strain evidence="2 3">W8</strain>
    </source>
</reference>
<evidence type="ECO:0000313" key="3">
    <source>
        <dbReference type="Proteomes" id="UP000271587"/>
    </source>
</evidence>
<keyword evidence="3" id="KW-1185">Reference proteome</keyword>
<dbReference type="SUPFAM" id="SSF52980">
    <property type="entry name" value="Restriction endonuclease-like"/>
    <property type="match status" value="1"/>
</dbReference>
<sequence>MNTLWTTNQLRLRGINRRQIQNALRHGKLFRIYRGHYLNQEPTPDNVLQALHQIKPRCRTAGKTAHEQAQGQALTFPLIIEVPRNKAVMKCKYFQIFETRCNDFRKKQPPLRALSREHTNTSADERRAFLERAYEGKNGGRRLAQDRKAVRHKPASMMHALEQAQIGCDSHAERKFFKAAAQRGLKFEHNAWVGPYRYDGVNTRRRIIVEIDGETYHRADTGRSETFEQFEIDRWKDISAGFRGFRVLRFTSDMVERYFEKILDVLEAFIRGGEMPKEVRDPIWTWKTLKFGQRWEWIE</sequence>